<comment type="caution">
    <text evidence="1">The sequence shown here is derived from an EMBL/GenBank/DDBJ whole genome shotgun (WGS) entry which is preliminary data.</text>
</comment>
<dbReference type="Proteomes" id="UP000324800">
    <property type="component" value="Unassembled WGS sequence"/>
</dbReference>
<sequence>MSSSWSYWNNSESTFNINQKVENKQFIETQQENQENQKMYQNCVLCVPSENIEDEIDETVVEYFGDDYDYEVEEEADD</sequence>
<accession>A0A5J4WQZ0</accession>
<reference evidence="1 2" key="1">
    <citation type="submission" date="2019-03" db="EMBL/GenBank/DDBJ databases">
        <title>Single cell metagenomics reveals metabolic interactions within the superorganism composed of flagellate Streblomastix strix and complex community of Bacteroidetes bacteria on its surface.</title>
        <authorList>
            <person name="Treitli S.C."/>
            <person name="Kolisko M."/>
            <person name="Husnik F."/>
            <person name="Keeling P."/>
            <person name="Hampl V."/>
        </authorList>
    </citation>
    <scope>NUCLEOTIDE SEQUENCE [LARGE SCALE GENOMIC DNA]</scope>
    <source>
        <strain evidence="1">ST1C</strain>
    </source>
</reference>
<organism evidence="1 2">
    <name type="scientific">Streblomastix strix</name>
    <dbReference type="NCBI Taxonomy" id="222440"/>
    <lineage>
        <taxon>Eukaryota</taxon>
        <taxon>Metamonada</taxon>
        <taxon>Preaxostyla</taxon>
        <taxon>Oxymonadida</taxon>
        <taxon>Streblomastigidae</taxon>
        <taxon>Streblomastix</taxon>
    </lineage>
</organism>
<gene>
    <name evidence="1" type="ORF">EZS28_007281</name>
</gene>
<evidence type="ECO:0000313" key="1">
    <source>
        <dbReference type="EMBL" id="KAA6397193.1"/>
    </source>
</evidence>
<evidence type="ECO:0000313" key="2">
    <source>
        <dbReference type="Proteomes" id="UP000324800"/>
    </source>
</evidence>
<dbReference type="AlphaFoldDB" id="A0A5J4WQZ0"/>
<protein>
    <submittedName>
        <fullName evidence="1">Uncharacterized protein</fullName>
    </submittedName>
</protein>
<proteinExistence type="predicted"/>
<name>A0A5J4WQZ0_9EUKA</name>
<dbReference type="EMBL" id="SNRW01001237">
    <property type="protein sequence ID" value="KAA6397193.1"/>
    <property type="molecule type" value="Genomic_DNA"/>
</dbReference>